<gene>
    <name evidence="1" type="ORF">FFWV33_14275</name>
</gene>
<organism evidence="1 2">
    <name type="scientific">Flavobacterium faecale</name>
    <dbReference type="NCBI Taxonomy" id="1355330"/>
    <lineage>
        <taxon>Bacteria</taxon>
        <taxon>Pseudomonadati</taxon>
        <taxon>Bacteroidota</taxon>
        <taxon>Flavobacteriia</taxon>
        <taxon>Flavobacteriales</taxon>
        <taxon>Flavobacteriaceae</taxon>
        <taxon>Flavobacterium</taxon>
    </lineage>
</organism>
<dbReference type="AlphaFoldDB" id="A0A2S1LFX6"/>
<dbReference type="Proteomes" id="UP000244527">
    <property type="component" value="Chromosome"/>
</dbReference>
<reference evidence="1 2" key="1">
    <citation type="submission" date="2017-04" db="EMBL/GenBank/DDBJ databases">
        <title>Compelte genome sequence of WV33.</title>
        <authorList>
            <person name="Lee P.C."/>
        </authorList>
    </citation>
    <scope>NUCLEOTIDE SEQUENCE [LARGE SCALE GENOMIC DNA]</scope>
    <source>
        <strain evidence="1 2">WV33</strain>
    </source>
</reference>
<evidence type="ECO:0000313" key="1">
    <source>
        <dbReference type="EMBL" id="AWG22609.1"/>
    </source>
</evidence>
<dbReference type="KEGG" id="ffa:FFWV33_14275"/>
<proteinExistence type="predicted"/>
<dbReference type="EMBL" id="CP020918">
    <property type="protein sequence ID" value="AWG22609.1"/>
    <property type="molecule type" value="Genomic_DNA"/>
</dbReference>
<evidence type="ECO:0000313" key="2">
    <source>
        <dbReference type="Proteomes" id="UP000244527"/>
    </source>
</evidence>
<name>A0A2S1LFX6_9FLAO</name>
<keyword evidence="2" id="KW-1185">Reference proteome</keyword>
<sequence length="175" mass="20023">MSKREKIDELPIYKKAELLFQLVESLVGILPEDDDYLEASKDFMLADAMILPAKIAGAEAGNLYSIKMQNAAIIREHAMSLYVQVGSLRFNENFSDVEYALLIRRELEEFRGLFVQWIAGFDASDHIWAEWGLFNPPGTLPPSLLDDLAEGLFNFDDVFDDFDEDIDDEFEDDEE</sequence>
<protein>
    <recommendedName>
        <fullName evidence="3">DUF5063 domain-containing protein</fullName>
    </recommendedName>
</protein>
<evidence type="ECO:0008006" key="3">
    <source>
        <dbReference type="Google" id="ProtNLM"/>
    </source>
</evidence>
<dbReference type="RefSeq" id="WP_108741528.1">
    <property type="nucleotide sequence ID" value="NZ_CP020918.1"/>
</dbReference>
<accession>A0A2S1LFX6</accession>
<dbReference type="OrthoDB" id="893100at2"/>